<feature type="non-terminal residue" evidence="1">
    <location>
        <position position="1"/>
    </location>
</feature>
<organism evidence="1">
    <name type="scientific">Anoplophora glabripennis</name>
    <name type="common">Asian longhorn beetle</name>
    <name type="synonym">Anoplophora nobilis</name>
    <dbReference type="NCBI Taxonomy" id="217634"/>
    <lineage>
        <taxon>Eukaryota</taxon>
        <taxon>Metazoa</taxon>
        <taxon>Ecdysozoa</taxon>
        <taxon>Arthropoda</taxon>
        <taxon>Hexapoda</taxon>
        <taxon>Insecta</taxon>
        <taxon>Pterygota</taxon>
        <taxon>Neoptera</taxon>
        <taxon>Endopterygota</taxon>
        <taxon>Coleoptera</taxon>
        <taxon>Polyphaga</taxon>
        <taxon>Cucujiformia</taxon>
        <taxon>Chrysomeloidea</taxon>
        <taxon>Cerambycidae</taxon>
        <taxon>Lamiinae</taxon>
        <taxon>Lamiini</taxon>
        <taxon>Anoplophora</taxon>
    </lineage>
</organism>
<name>V5GGC3_ANOGL</name>
<feature type="non-terminal residue" evidence="1">
    <location>
        <position position="113"/>
    </location>
</feature>
<reference evidence="1" key="1">
    <citation type="submission" date="2013-07" db="EMBL/GenBank/DDBJ databases">
        <title>Midgut Transcriptome Profiling of Anoplphora glabripennis, a Lignocellulose Degrading, Wood-Boring Cerambycid.</title>
        <authorList>
            <person name="Scully E.D."/>
            <person name="Hoover K."/>
            <person name="Carlson J.E."/>
            <person name="Tien M."/>
            <person name="Geib S.M."/>
        </authorList>
    </citation>
    <scope>NUCLEOTIDE SEQUENCE</scope>
</reference>
<proteinExistence type="predicted"/>
<accession>V5GGC3</accession>
<dbReference type="AlphaFoldDB" id="V5GGC3"/>
<sequence>IASVNDFLDRVEELRRSRGVSKAQLLRSAAELFVKDALLWFRANEFSSWDDLVVKLRDSFQPYDYENSIWEELRRRTQGAQERVIIFIASMEQLFNRLSTKPSEEVRVQLIPR</sequence>
<protein>
    <recommendedName>
        <fullName evidence="2">Retrotransposon gag domain-containing protein</fullName>
    </recommendedName>
</protein>
<dbReference type="EMBL" id="GALX01007744">
    <property type="protein sequence ID" value="JAB60722.1"/>
    <property type="molecule type" value="Transcribed_RNA"/>
</dbReference>
<evidence type="ECO:0000313" key="1">
    <source>
        <dbReference type="EMBL" id="JAB60722.1"/>
    </source>
</evidence>
<evidence type="ECO:0008006" key="2">
    <source>
        <dbReference type="Google" id="ProtNLM"/>
    </source>
</evidence>